<dbReference type="GO" id="GO:0006412">
    <property type="term" value="P:translation"/>
    <property type="evidence" value="ECO:0007669"/>
    <property type="project" value="InterPro"/>
</dbReference>
<proteinExistence type="inferred from homology"/>
<dbReference type="InterPro" id="IPR001848">
    <property type="entry name" value="Ribosomal_uS10"/>
</dbReference>
<dbReference type="GO" id="GO:1990904">
    <property type="term" value="C:ribonucleoprotein complex"/>
    <property type="evidence" value="ECO:0007669"/>
    <property type="project" value="UniProtKB-KW"/>
</dbReference>
<dbReference type="Gene3D" id="3.30.70.600">
    <property type="entry name" value="Ribosomal protein S10 domain"/>
    <property type="match status" value="1"/>
</dbReference>
<feature type="domain" description="Small ribosomal subunit protein uS10" evidence="4">
    <location>
        <begin position="22"/>
        <end position="118"/>
    </location>
</feature>
<gene>
    <name evidence="5" type="ORF">M153_25900011572</name>
</gene>
<evidence type="ECO:0000259" key="4">
    <source>
        <dbReference type="SMART" id="SM01403"/>
    </source>
</evidence>
<dbReference type="SMART" id="SM01403">
    <property type="entry name" value="Ribosomal_S10"/>
    <property type="match status" value="1"/>
</dbReference>
<dbReference type="SUPFAM" id="SSF54999">
    <property type="entry name" value="Ribosomal protein S10"/>
    <property type="match status" value="1"/>
</dbReference>
<dbReference type="OrthoDB" id="10248551at2759"/>
<dbReference type="GO" id="GO:0003735">
    <property type="term" value="F:structural constituent of ribosome"/>
    <property type="evidence" value="ECO:0007669"/>
    <property type="project" value="InterPro"/>
</dbReference>
<protein>
    <submittedName>
        <fullName evidence="5">40S ribosomal protein S20</fullName>
    </submittedName>
</protein>
<dbReference type="Proteomes" id="UP000051530">
    <property type="component" value="Unassembled WGS sequence"/>
</dbReference>
<reference evidence="5 6" key="1">
    <citation type="submission" date="2015-07" db="EMBL/GenBank/DDBJ databases">
        <title>The genome of Pseudoloma neurophilia, a relevant intracellular parasite of the zebrafish.</title>
        <authorList>
            <person name="Ndikumana S."/>
            <person name="Pelin A."/>
            <person name="Sanders J."/>
            <person name="Corradi N."/>
        </authorList>
    </citation>
    <scope>NUCLEOTIDE SEQUENCE [LARGE SCALE GENOMIC DNA]</scope>
    <source>
        <strain evidence="5 6">MK1</strain>
    </source>
</reference>
<dbReference type="PANTHER" id="PTHR11700">
    <property type="entry name" value="30S RIBOSOMAL PROTEIN S10 FAMILY MEMBER"/>
    <property type="match status" value="1"/>
</dbReference>
<evidence type="ECO:0000313" key="5">
    <source>
        <dbReference type="EMBL" id="KRH94436.1"/>
    </source>
</evidence>
<keyword evidence="2 5" id="KW-0689">Ribosomal protein</keyword>
<dbReference type="AlphaFoldDB" id="A0A0R0M4J3"/>
<name>A0A0R0M4J3_9MICR</name>
<dbReference type="GO" id="GO:0005840">
    <property type="term" value="C:ribosome"/>
    <property type="evidence" value="ECO:0007669"/>
    <property type="project" value="UniProtKB-KW"/>
</dbReference>
<dbReference type="Pfam" id="PF00338">
    <property type="entry name" value="Ribosomal_S10"/>
    <property type="match status" value="1"/>
</dbReference>
<dbReference type="EMBL" id="LGUB01000075">
    <property type="protein sequence ID" value="KRH94436.1"/>
    <property type="molecule type" value="Genomic_DNA"/>
</dbReference>
<dbReference type="InterPro" id="IPR027486">
    <property type="entry name" value="Ribosomal_uS10_dom"/>
</dbReference>
<evidence type="ECO:0000256" key="3">
    <source>
        <dbReference type="ARBA" id="ARBA00023274"/>
    </source>
</evidence>
<evidence type="ECO:0000313" key="6">
    <source>
        <dbReference type="Proteomes" id="UP000051530"/>
    </source>
</evidence>
<evidence type="ECO:0000256" key="1">
    <source>
        <dbReference type="ARBA" id="ARBA00007102"/>
    </source>
</evidence>
<sequence>MEMDQKKFDIDLTQPQQFIKIELTLLSSKKKILDMVCRDFMAYSEQQQMSLPEPINLKTAKAKITTRKSPCGQGTATWSDYKMFVFGRKFEFTCTHDFLERTASFLQNNEVEISLRIKS</sequence>
<evidence type="ECO:0000256" key="2">
    <source>
        <dbReference type="ARBA" id="ARBA00022980"/>
    </source>
</evidence>
<organism evidence="5 6">
    <name type="scientific">Pseudoloma neurophilia</name>
    <dbReference type="NCBI Taxonomy" id="146866"/>
    <lineage>
        <taxon>Eukaryota</taxon>
        <taxon>Fungi</taxon>
        <taxon>Fungi incertae sedis</taxon>
        <taxon>Microsporidia</taxon>
        <taxon>Pseudoloma</taxon>
    </lineage>
</organism>
<dbReference type="VEuPathDB" id="MicrosporidiaDB:M153_25900011572"/>
<dbReference type="InterPro" id="IPR036838">
    <property type="entry name" value="Ribosomal_uS10_dom_sf"/>
</dbReference>
<comment type="similarity">
    <text evidence="1">Belongs to the universal ribosomal protein uS10 family.</text>
</comment>
<comment type="caution">
    <text evidence="5">The sequence shown here is derived from an EMBL/GenBank/DDBJ whole genome shotgun (WGS) entry which is preliminary data.</text>
</comment>
<keyword evidence="3" id="KW-0687">Ribonucleoprotein</keyword>
<keyword evidence="6" id="KW-1185">Reference proteome</keyword>
<accession>A0A0R0M4J3</accession>